<dbReference type="InterPro" id="IPR023795">
    <property type="entry name" value="Serpin_CS"/>
</dbReference>
<sequence length="443" mass="50400">MYKNKRNKSFIFIVNTRNICLSYCIYVLYIKKISLMKKLVLLLLPLLPLAACEEPETKQLKDAEPITLKAGMEKRVQQDNAFAFDLFRQVLISNADEKNIFISPLSVSIALGMTWNGAKGETKSEMETALKMSGMTVDQINEYYQIMLSTLPKIDPSTKLSIANSIWPKEGYPVKPDFLRVNQDYFNAEVQALDFSKPEALKTINDWCARKTNDLIKDPLEQIPANAIMYLINAIYFKGIWATKFDSKNTTTADFHAEGGNIVKAQMMRQETSFDYYEDESAQYLDMPYGNKAFSMTVILPRENKTTAEVVNELNTEKWNDVVDRLYPQEVQVSLPKFKTKGKYELKDPLIQMGMRKAFDPSADFTGIADDDLMISGIIHSTYCDVNEEGTEAAAVTIVEVIKDSMPEILTFNANRPFIFVIREKSTGVILFMGKMGQVELYK</sequence>
<dbReference type="InterPro" id="IPR000215">
    <property type="entry name" value="Serpin_fam"/>
</dbReference>
<feature type="domain" description="Serpin" evidence="1">
    <location>
        <begin position="84"/>
        <end position="439"/>
    </location>
</feature>
<evidence type="ECO:0000259" key="1">
    <source>
        <dbReference type="SMART" id="SM00093"/>
    </source>
</evidence>
<dbReference type="PANTHER" id="PTHR11461">
    <property type="entry name" value="SERINE PROTEASE INHIBITOR, SERPIN"/>
    <property type="match status" value="1"/>
</dbReference>
<dbReference type="InterPro" id="IPR042178">
    <property type="entry name" value="Serpin_sf_1"/>
</dbReference>
<protein>
    <recommendedName>
        <fullName evidence="1">Serpin domain-containing protein</fullName>
    </recommendedName>
</protein>
<dbReference type="PROSITE" id="PS00284">
    <property type="entry name" value="SERPIN"/>
    <property type="match status" value="1"/>
</dbReference>
<gene>
    <name evidence="2" type="ORF">SDC9_38545</name>
</gene>
<dbReference type="InterPro" id="IPR036186">
    <property type="entry name" value="Serpin_sf"/>
</dbReference>
<dbReference type="AlphaFoldDB" id="A0A644VM23"/>
<dbReference type="Gene3D" id="2.30.39.10">
    <property type="entry name" value="Alpha-1-antitrypsin, domain 1"/>
    <property type="match status" value="1"/>
</dbReference>
<dbReference type="Gene3D" id="3.30.497.10">
    <property type="entry name" value="Antithrombin, subunit I, domain 2"/>
    <property type="match status" value="1"/>
</dbReference>
<dbReference type="PANTHER" id="PTHR11461:SF211">
    <property type="entry name" value="GH10112P-RELATED"/>
    <property type="match status" value="1"/>
</dbReference>
<dbReference type="EMBL" id="VSSQ01000358">
    <property type="protein sequence ID" value="MPL92444.1"/>
    <property type="molecule type" value="Genomic_DNA"/>
</dbReference>
<name>A0A644VM23_9ZZZZ</name>
<dbReference type="GO" id="GO:0005615">
    <property type="term" value="C:extracellular space"/>
    <property type="evidence" value="ECO:0007669"/>
    <property type="project" value="InterPro"/>
</dbReference>
<evidence type="ECO:0000313" key="2">
    <source>
        <dbReference type="EMBL" id="MPL92444.1"/>
    </source>
</evidence>
<dbReference type="CDD" id="cd19588">
    <property type="entry name" value="serpin_miropin-like"/>
    <property type="match status" value="1"/>
</dbReference>
<proteinExistence type="predicted"/>
<dbReference type="GO" id="GO:0004867">
    <property type="term" value="F:serine-type endopeptidase inhibitor activity"/>
    <property type="evidence" value="ECO:0007669"/>
    <property type="project" value="InterPro"/>
</dbReference>
<dbReference type="InterPro" id="IPR042185">
    <property type="entry name" value="Serpin_sf_2"/>
</dbReference>
<organism evidence="2">
    <name type="scientific">bioreactor metagenome</name>
    <dbReference type="NCBI Taxonomy" id="1076179"/>
    <lineage>
        <taxon>unclassified sequences</taxon>
        <taxon>metagenomes</taxon>
        <taxon>ecological metagenomes</taxon>
    </lineage>
</organism>
<dbReference type="InterPro" id="IPR023796">
    <property type="entry name" value="Serpin_dom"/>
</dbReference>
<reference evidence="2" key="1">
    <citation type="submission" date="2019-08" db="EMBL/GenBank/DDBJ databases">
        <authorList>
            <person name="Kucharzyk K."/>
            <person name="Murdoch R.W."/>
            <person name="Higgins S."/>
            <person name="Loffler F."/>
        </authorList>
    </citation>
    <scope>NUCLEOTIDE SEQUENCE</scope>
</reference>
<accession>A0A644VM23</accession>
<comment type="caution">
    <text evidence="2">The sequence shown here is derived from an EMBL/GenBank/DDBJ whole genome shotgun (WGS) entry which is preliminary data.</text>
</comment>
<dbReference type="Pfam" id="PF00079">
    <property type="entry name" value="Serpin"/>
    <property type="match status" value="1"/>
</dbReference>
<dbReference type="SMART" id="SM00093">
    <property type="entry name" value="SERPIN"/>
    <property type="match status" value="1"/>
</dbReference>
<dbReference type="SUPFAM" id="SSF56574">
    <property type="entry name" value="Serpins"/>
    <property type="match status" value="1"/>
</dbReference>